<gene>
    <name evidence="2" type="ORF">HFA01_05670</name>
</gene>
<keyword evidence="3" id="KW-1185">Reference proteome</keyword>
<evidence type="ECO:0000256" key="1">
    <source>
        <dbReference type="SAM" id="Phobius"/>
    </source>
</evidence>
<name>A0A511WML9_9BACI</name>
<keyword evidence="1" id="KW-1133">Transmembrane helix</keyword>
<proteinExistence type="predicted"/>
<dbReference type="RefSeq" id="WP_146813055.1">
    <property type="nucleotide sequence ID" value="NZ_BJYD01000004.1"/>
</dbReference>
<keyword evidence="1" id="KW-0812">Transmembrane</keyword>
<evidence type="ECO:0000313" key="2">
    <source>
        <dbReference type="EMBL" id="GEN52305.1"/>
    </source>
</evidence>
<dbReference type="OrthoDB" id="9869604at2"/>
<accession>A0A511WML9</accession>
<dbReference type="EMBL" id="BJYD01000004">
    <property type="protein sequence ID" value="GEN52305.1"/>
    <property type="molecule type" value="Genomic_DNA"/>
</dbReference>
<evidence type="ECO:0000313" key="3">
    <source>
        <dbReference type="Proteomes" id="UP000321886"/>
    </source>
</evidence>
<dbReference type="AlphaFoldDB" id="A0A511WML9"/>
<protein>
    <submittedName>
        <fullName evidence="2">Uncharacterized protein</fullName>
    </submittedName>
</protein>
<organism evidence="2 3">
    <name type="scientific">Halobacillus faecis</name>
    <dbReference type="NCBI Taxonomy" id="360184"/>
    <lineage>
        <taxon>Bacteria</taxon>
        <taxon>Bacillati</taxon>
        <taxon>Bacillota</taxon>
        <taxon>Bacilli</taxon>
        <taxon>Bacillales</taxon>
        <taxon>Bacillaceae</taxon>
        <taxon>Halobacillus</taxon>
    </lineage>
</organism>
<reference evidence="2 3" key="1">
    <citation type="submission" date="2019-07" db="EMBL/GenBank/DDBJ databases">
        <title>Whole genome shotgun sequence of Halobacillus faecis NBRC 103569.</title>
        <authorList>
            <person name="Hosoyama A."/>
            <person name="Uohara A."/>
            <person name="Ohji S."/>
            <person name="Ichikawa N."/>
        </authorList>
    </citation>
    <scope>NUCLEOTIDE SEQUENCE [LARGE SCALE GENOMIC DNA]</scope>
    <source>
        <strain evidence="2 3">NBRC 103569</strain>
    </source>
</reference>
<sequence>MKAKHAIYIIITLLIISATLFSSYSFYKSKAKQDVIYNLRVYRDSVDEVQSRVHNLGEGELSPKEKEAVSLASSLLTKQSFMISTQLFKDHKEYHPRFRDLYIEFNEQLESAISNGDAEEVHIQLLDYKSKMNSFREEIESS</sequence>
<feature type="transmembrane region" description="Helical" evidence="1">
    <location>
        <begin position="6"/>
        <end position="27"/>
    </location>
</feature>
<comment type="caution">
    <text evidence="2">The sequence shown here is derived from an EMBL/GenBank/DDBJ whole genome shotgun (WGS) entry which is preliminary data.</text>
</comment>
<dbReference type="Proteomes" id="UP000321886">
    <property type="component" value="Unassembled WGS sequence"/>
</dbReference>
<keyword evidence="1" id="KW-0472">Membrane</keyword>